<evidence type="ECO:0000256" key="1">
    <source>
        <dbReference type="ARBA" id="ARBA00011063"/>
    </source>
</evidence>
<keyword evidence="3" id="KW-0378">Hydrolase</keyword>
<dbReference type="GO" id="GO:0004725">
    <property type="term" value="F:protein tyrosine phosphatase activity"/>
    <property type="evidence" value="ECO:0007669"/>
    <property type="project" value="UniProtKB-EC"/>
</dbReference>
<evidence type="ECO:0000259" key="7">
    <source>
        <dbReference type="SMART" id="SM00226"/>
    </source>
</evidence>
<dbReference type="SMART" id="SM00226">
    <property type="entry name" value="LMWPc"/>
    <property type="match status" value="1"/>
</dbReference>
<evidence type="ECO:0000256" key="6">
    <source>
        <dbReference type="PIRSR" id="PIRSR617867-1"/>
    </source>
</evidence>
<dbReference type="OrthoDB" id="9784339at2"/>
<dbReference type="Proteomes" id="UP000183812">
    <property type="component" value="Unassembled WGS sequence"/>
</dbReference>
<dbReference type="RefSeq" id="WP_055208560.1">
    <property type="nucleotide sequence ID" value="NZ_CP061202.1"/>
</dbReference>
<dbReference type="Pfam" id="PF01451">
    <property type="entry name" value="LMWPc"/>
    <property type="match status" value="1"/>
</dbReference>
<feature type="active site" description="Nucleophile" evidence="6">
    <location>
        <position position="9"/>
    </location>
</feature>
<comment type="catalytic activity">
    <reaction evidence="5">
        <text>O-phospho-L-tyrosyl-[protein] + H2O = L-tyrosyl-[protein] + phosphate</text>
        <dbReference type="Rhea" id="RHEA:10684"/>
        <dbReference type="Rhea" id="RHEA-COMP:10136"/>
        <dbReference type="Rhea" id="RHEA-COMP:20101"/>
        <dbReference type="ChEBI" id="CHEBI:15377"/>
        <dbReference type="ChEBI" id="CHEBI:43474"/>
        <dbReference type="ChEBI" id="CHEBI:46858"/>
        <dbReference type="ChEBI" id="CHEBI:61978"/>
        <dbReference type="EC" id="3.1.3.48"/>
    </reaction>
</comment>
<dbReference type="InterPro" id="IPR023485">
    <property type="entry name" value="Ptyr_pPase"/>
</dbReference>
<dbReference type="EC" id="3.1.3.48" evidence="2"/>
<protein>
    <recommendedName>
        <fullName evidence="2">protein-tyrosine-phosphatase</fullName>
        <ecNumber evidence="2">3.1.3.48</ecNumber>
    </recommendedName>
</protein>
<dbReference type="InterPro" id="IPR050438">
    <property type="entry name" value="LMW_PTPase"/>
</dbReference>
<dbReference type="Gene3D" id="3.40.50.2300">
    <property type="match status" value="1"/>
</dbReference>
<evidence type="ECO:0000256" key="4">
    <source>
        <dbReference type="ARBA" id="ARBA00022912"/>
    </source>
</evidence>
<name>A0A0Q0QQ46_RHOCA</name>
<gene>
    <name evidence="8" type="ORF">SAMN04244550_01872</name>
</gene>
<dbReference type="PANTHER" id="PTHR11717">
    <property type="entry name" value="LOW MOLECULAR WEIGHT PROTEIN TYROSINE PHOSPHATASE"/>
    <property type="match status" value="1"/>
</dbReference>
<feature type="domain" description="Phosphotyrosine protein phosphatase I" evidence="7">
    <location>
        <begin position="3"/>
        <end position="141"/>
    </location>
</feature>
<dbReference type="PANTHER" id="PTHR11717:SF31">
    <property type="entry name" value="LOW MOLECULAR WEIGHT PROTEIN-TYROSINE-PHOSPHATASE ETP-RELATED"/>
    <property type="match status" value="1"/>
</dbReference>
<dbReference type="AlphaFoldDB" id="A0A0Q0QQ46"/>
<dbReference type="InterPro" id="IPR036196">
    <property type="entry name" value="Ptyr_pPase_sf"/>
</dbReference>
<proteinExistence type="inferred from homology"/>
<dbReference type="InterPro" id="IPR017867">
    <property type="entry name" value="Tyr_phospatase_low_mol_wt"/>
</dbReference>
<comment type="similarity">
    <text evidence="1">Belongs to the low molecular weight phosphotyrosine protein phosphatase family.</text>
</comment>
<dbReference type="PRINTS" id="PR00719">
    <property type="entry name" value="LMWPTPASE"/>
</dbReference>
<feature type="active site" description="Proton donor" evidence="6">
    <location>
        <position position="115"/>
    </location>
</feature>
<evidence type="ECO:0000256" key="3">
    <source>
        <dbReference type="ARBA" id="ARBA00022801"/>
    </source>
</evidence>
<evidence type="ECO:0000256" key="2">
    <source>
        <dbReference type="ARBA" id="ARBA00013064"/>
    </source>
</evidence>
<feature type="active site" evidence="6">
    <location>
        <position position="15"/>
    </location>
</feature>
<accession>A0A0Q0QQ46</accession>
<sequence>MFRSVLVVCVGNICRSPLGEAVLARALPGLRLSSAGLAAVVGQGADADAARAAAEVGLDLSGHVARQLTAGIGAAQDLILVMEPGHRAEIFRRFPALSGRVMLFDHWTGGQGIADPFRRDLAVHRATRDRILAAAQPWIARLGRNDENGASA</sequence>
<evidence type="ECO:0000313" key="9">
    <source>
        <dbReference type="Proteomes" id="UP000183812"/>
    </source>
</evidence>
<evidence type="ECO:0000313" key="8">
    <source>
        <dbReference type="EMBL" id="SDF21936.1"/>
    </source>
</evidence>
<dbReference type="EMBL" id="FNAY01000008">
    <property type="protein sequence ID" value="SDF21936.1"/>
    <property type="molecule type" value="Genomic_DNA"/>
</dbReference>
<keyword evidence="4" id="KW-0904">Protein phosphatase</keyword>
<evidence type="ECO:0000256" key="5">
    <source>
        <dbReference type="ARBA" id="ARBA00051722"/>
    </source>
</evidence>
<dbReference type="SUPFAM" id="SSF52788">
    <property type="entry name" value="Phosphotyrosine protein phosphatases I"/>
    <property type="match status" value="1"/>
</dbReference>
<organism evidence="8 9">
    <name type="scientific">Rhodobacter capsulatus</name>
    <name type="common">Rhodopseudomonas capsulata</name>
    <dbReference type="NCBI Taxonomy" id="1061"/>
    <lineage>
        <taxon>Bacteria</taxon>
        <taxon>Pseudomonadati</taxon>
        <taxon>Pseudomonadota</taxon>
        <taxon>Alphaproteobacteria</taxon>
        <taxon>Rhodobacterales</taxon>
        <taxon>Rhodobacter group</taxon>
        <taxon>Rhodobacter</taxon>
    </lineage>
</organism>
<reference evidence="8 9" key="1">
    <citation type="submission" date="2016-10" db="EMBL/GenBank/DDBJ databases">
        <authorList>
            <person name="de Groot N.N."/>
        </authorList>
    </citation>
    <scope>NUCLEOTIDE SEQUENCE [LARGE SCALE GENOMIC DNA]</scope>
    <source>
        <strain evidence="9">DSM 938 / 37b4</strain>
    </source>
</reference>